<evidence type="ECO:0000313" key="2">
    <source>
        <dbReference type="EMBL" id="EHC18892.1"/>
    </source>
</evidence>
<dbReference type="EMBL" id="AGIZ01000002">
    <property type="protein sequence ID" value="EHC18892.1"/>
    <property type="molecule type" value="Genomic_DNA"/>
</dbReference>
<comment type="caution">
    <text evidence="2">The sequence shown here is derived from an EMBL/GenBank/DDBJ whole genome shotgun (WGS) entry which is preliminary data.</text>
</comment>
<reference evidence="2 3" key="1">
    <citation type="submission" date="2011-09" db="EMBL/GenBank/DDBJ databases">
        <title>The draft genome of Fischerella sp. JSC-11.</title>
        <authorList>
            <consortium name="US DOE Joint Genome Institute (JGI-PGF)"/>
            <person name="Lucas S."/>
            <person name="Han J."/>
            <person name="Lapidus A."/>
            <person name="Cheng J.-F."/>
            <person name="Goodwin L."/>
            <person name="Pitluck S."/>
            <person name="Peters L."/>
            <person name="Land M.L."/>
            <person name="Hauser L."/>
            <person name="Sarkisova S."/>
            <person name="Bryant D.A."/>
            <person name="Brown I."/>
            <person name="Woyke T.J."/>
        </authorList>
    </citation>
    <scope>NUCLEOTIDE SEQUENCE [LARGE SCALE GENOMIC DNA]</scope>
    <source>
        <strain evidence="2 3">JSC-11</strain>
    </source>
</reference>
<evidence type="ECO:0000313" key="3">
    <source>
        <dbReference type="Proteomes" id="UP000004344"/>
    </source>
</evidence>
<accession>G6FPU2</accession>
<keyword evidence="3" id="KW-1185">Reference proteome</keyword>
<gene>
    <name evidence="2" type="ORF">FJSC11DRAFT_0872</name>
</gene>
<organism evidence="2 3">
    <name type="scientific">Fischerella thermalis JSC-11</name>
    <dbReference type="NCBI Taxonomy" id="741277"/>
    <lineage>
        <taxon>Bacteria</taxon>
        <taxon>Bacillati</taxon>
        <taxon>Cyanobacteriota</taxon>
        <taxon>Cyanophyceae</taxon>
        <taxon>Nostocales</taxon>
        <taxon>Hapalosiphonaceae</taxon>
        <taxon>Fischerella</taxon>
    </lineage>
</organism>
<protein>
    <submittedName>
        <fullName evidence="2">Uncharacterized protein</fullName>
    </submittedName>
</protein>
<dbReference type="AlphaFoldDB" id="G6FPU2"/>
<name>G6FPU2_9CYAN</name>
<dbReference type="PATRIC" id="fig|741277.3.peg.1024"/>
<dbReference type="Proteomes" id="UP000004344">
    <property type="component" value="Unassembled WGS sequence"/>
</dbReference>
<keyword evidence="1" id="KW-1133">Transmembrane helix</keyword>
<keyword evidence="1" id="KW-0812">Transmembrane</keyword>
<proteinExistence type="predicted"/>
<evidence type="ECO:0000256" key="1">
    <source>
        <dbReference type="SAM" id="Phobius"/>
    </source>
</evidence>
<keyword evidence="1" id="KW-0472">Membrane</keyword>
<feature type="transmembrane region" description="Helical" evidence="1">
    <location>
        <begin position="21"/>
        <end position="42"/>
    </location>
</feature>
<sequence length="218" mass="25112">MWDEFSPFNKGWYKEMLKNSLLKVLILPFSLVPYVCGGTFFADQAKALPGQTTEEVGAWIQAHPTLRPNINEKFFIQKSDTAAQRFTFQASVFAPGKVEFIKDRSRIRSERLSMYDAINGMSFERLEESLRVLYGLDIYQDFRRAQVIYEYPSQSTVNSARFAKTPIREALRGELRVGDRYAYWVEIAQPKNGKAFTGQITVLLKSDLNKLEAQLKSR</sequence>